<feature type="chain" id="PRO_5038796427" evidence="4">
    <location>
        <begin position="26"/>
        <end position="511"/>
    </location>
</feature>
<evidence type="ECO:0000259" key="5">
    <source>
        <dbReference type="Pfam" id="PF00496"/>
    </source>
</evidence>
<dbReference type="InterPro" id="IPR039424">
    <property type="entry name" value="SBP_5"/>
</dbReference>
<accession>A0A5R8LN17</accession>
<dbReference type="SUPFAM" id="SSF53850">
    <property type="entry name" value="Periplasmic binding protein-like II"/>
    <property type="match status" value="1"/>
</dbReference>
<evidence type="ECO:0000256" key="1">
    <source>
        <dbReference type="ARBA" id="ARBA00005695"/>
    </source>
</evidence>
<dbReference type="GO" id="GO:0015833">
    <property type="term" value="P:peptide transport"/>
    <property type="evidence" value="ECO:0007669"/>
    <property type="project" value="TreeGrafter"/>
</dbReference>
<dbReference type="AlphaFoldDB" id="A0A5R8LN17"/>
<dbReference type="Proteomes" id="UP000309885">
    <property type="component" value="Unassembled WGS sequence"/>
</dbReference>
<dbReference type="Gene3D" id="3.10.105.10">
    <property type="entry name" value="Dipeptide-binding Protein, Domain 3"/>
    <property type="match status" value="1"/>
</dbReference>
<dbReference type="EMBL" id="VBWO01000009">
    <property type="protein sequence ID" value="TLF38614.1"/>
    <property type="molecule type" value="Genomic_DNA"/>
</dbReference>
<dbReference type="GO" id="GO:0043190">
    <property type="term" value="C:ATP-binding cassette (ABC) transporter complex"/>
    <property type="evidence" value="ECO:0007669"/>
    <property type="project" value="InterPro"/>
</dbReference>
<dbReference type="RefSeq" id="WP_138131284.1">
    <property type="nucleotide sequence ID" value="NZ_VBWO01000009.1"/>
</dbReference>
<comment type="caution">
    <text evidence="6">The sequence shown here is derived from an EMBL/GenBank/DDBJ whole genome shotgun (WGS) entry which is preliminary data.</text>
</comment>
<organism evidence="6 7">
    <name type="scientific">Lacticaseibacillus zeae</name>
    <name type="common">Lactobacillus zeae</name>
    <dbReference type="NCBI Taxonomy" id="57037"/>
    <lineage>
        <taxon>Bacteria</taxon>
        <taxon>Bacillati</taxon>
        <taxon>Bacillota</taxon>
        <taxon>Bacilli</taxon>
        <taxon>Lactobacillales</taxon>
        <taxon>Lactobacillaceae</taxon>
        <taxon>Lacticaseibacillus</taxon>
    </lineage>
</organism>
<dbReference type="Gene3D" id="3.40.190.10">
    <property type="entry name" value="Periplasmic binding protein-like II"/>
    <property type="match status" value="1"/>
</dbReference>
<dbReference type="PIRSF" id="PIRSF002741">
    <property type="entry name" value="MppA"/>
    <property type="match status" value="1"/>
</dbReference>
<dbReference type="GO" id="GO:1904680">
    <property type="term" value="F:peptide transmembrane transporter activity"/>
    <property type="evidence" value="ECO:0007669"/>
    <property type="project" value="TreeGrafter"/>
</dbReference>
<name>A0A5R8LN17_LACZE</name>
<keyword evidence="3 4" id="KW-0732">Signal</keyword>
<dbReference type="GO" id="GO:0042597">
    <property type="term" value="C:periplasmic space"/>
    <property type="evidence" value="ECO:0007669"/>
    <property type="project" value="UniProtKB-ARBA"/>
</dbReference>
<sequence length="511" mass="56174">MTKKTSKWLLVSVLTALLTTLIAFGTGPTNVTAAAGRTLVYGSTADPKGLSPLSTADTVSSNVIQQVYETLFRQDAKTLKAKPWLAKSYERKSATDWIIHLRTGIKFQDGTPFNAAAVKYTFDQMKDPKRAAPRASLLEPIASTTVVNDSTVEIKTKYPYGPFLAMLSHPNASIVSPTADKKGKLNTHPVGTGPFKFKSWTTGDSVKLVRNTDYWGKKPKLAGVTFKTVPDYATAVSMLQTGKIQLLDNVTSDYLSRIKSLTNVKLTNKAGTPMRYFGFNMQSNPSKNKKFRQAAAYAINAKTYVAQLNGLGTYNPSLIGPELFGYNKNDKKAATTYNLKKAKELVKANGFNKKTYTILVGNQPAYVQMAQVVQQQLAKAGIKVKIEKQEWATYLTTLASGKFEMTFSGWANSTGDASELFYPNLDSKNIGSSNYMKYSNKQFDAEVEKSRETLNTSERKKALSAANKIAMKDIPWIVMDHNSVAVAQAKDLKGVTVLPTGMWYLGGAYFN</sequence>
<proteinExistence type="inferred from homology"/>
<dbReference type="Pfam" id="PF00496">
    <property type="entry name" value="SBP_bac_5"/>
    <property type="match status" value="1"/>
</dbReference>
<keyword evidence="2" id="KW-0813">Transport</keyword>
<comment type="similarity">
    <text evidence="1">Belongs to the bacterial solute-binding protein 5 family.</text>
</comment>
<gene>
    <name evidence="6" type="ORF">FEI15_09975</name>
</gene>
<dbReference type="PANTHER" id="PTHR30290">
    <property type="entry name" value="PERIPLASMIC BINDING COMPONENT OF ABC TRANSPORTER"/>
    <property type="match status" value="1"/>
</dbReference>
<dbReference type="InterPro" id="IPR030678">
    <property type="entry name" value="Peptide/Ni-bd"/>
</dbReference>
<evidence type="ECO:0000256" key="2">
    <source>
        <dbReference type="ARBA" id="ARBA00022448"/>
    </source>
</evidence>
<reference evidence="6 7" key="1">
    <citation type="submission" date="2019-05" db="EMBL/GenBank/DDBJ databases">
        <title>Genome-based reclassification of Lactobacillus casei as Lactobacillus casei subsp. casei. subsp.nov., description of Lactobacillus casei subsp. zeae subsp. nov., and emended description of Lactobacillus casei.</title>
        <authorList>
            <person name="Huang C.-H."/>
        </authorList>
    </citation>
    <scope>NUCLEOTIDE SEQUENCE [LARGE SCALE GENOMIC DNA]</scope>
    <source>
        <strain evidence="6 7">CRBIP24.44</strain>
    </source>
</reference>
<evidence type="ECO:0000313" key="6">
    <source>
        <dbReference type="EMBL" id="TLF38614.1"/>
    </source>
</evidence>
<dbReference type="InterPro" id="IPR000914">
    <property type="entry name" value="SBP_5_dom"/>
</dbReference>
<evidence type="ECO:0000256" key="4">
    <source>
        <dbReference type="SAM" id="SignalP"/>
    </source>
</evidence>
<evidence type="ECO:0000256" key="3">
    <source>
        <dbReference type="ARBA" id="ARBA00022729"/>
    </source>
</evidence>
<dbReference type="Gene3D" id="3.90.76.10">
    <property type="entry name" value="Dipeptide-binding Protein, Domain 1"/>
    <property type="match status" value="1"/>
</dbReference>
<dbReference type="PANTHER" id="PTHR30290:SF9">
    <property type="entry name" value="OLIGOPEPTIDE-BINDING PROTEIN APPA"/>
    <property type="match status" value="1"/>
</dbReference>
<feature type="domain" description="Solute-binding protein family 5" evidence="5">
    <location>
        <begin position="81"/>
        <end position="431"/>
    </location>
</feature>
<feature type="signal peptide" evidence="4">
    <location>
        <begin position="1"/>
        <end position="25"/>
    </location>
</feature>
<evidence type="ECO:0000313" key="7">
    <source>
        <dbReference type="Proteomes" id="UP000309885"/>
    </source>
</evidence>
<protein>
    <submittedName>
        <fullName evidence="6">Glutathione ABC transporter substrate-binding protein</fullName>
    </submittedName>
</protein>